<sequence length="172" mass="20074">RIKGLSDRIIKYYEDMLTIDDDEDKVGTVAFYTAWKDVSIQYLGRSTSIEEARLYVHFIYGRRAADKEKAEYKDWIASIYEKWPNSAPELSQLYGDNAALAYNKFIGVKSRKYDTKSEQEYFEKGSVKVKKIVRKRSTNKKGVLHKPTDLKVLLQLLRKQNSLLIHQCLPRS</sequence>
<dbReference type="EMBL" id="LAZR01012615">
    <property type="protein sequence ID" value="KKM25910.1"/>
    <property type="molecule type" value="Genomic_DNA"/>
</dbReference>
<evidence type="ECO:0000313" key="1">
    <source>
        <dbReference type="EMBL" id="KKM25910.1"/>
    </source>
</evidence>
<accession>A0A0F9LEN5</accession>
<dbReference type="AlphaFoldDB" id="A0A0F9LEN5"/>
<reference evidence="1" key="1">
    <citation type="journal article" date="2015" name="Nature">
        <title>Complex archaea that bridge the gap between prokaryotes and eukaryotes.</title>
        <authorList>
            <person name="Spang A."/>
            <person name="Saw J.H."/>
            <person name="Jorgensen S.L."/>
            <person name="Zaremba-Niedzwiedzka K."/>
            <person name="Martijn J."/>
            <person name="Lind A.E."/>
            <person name="van Eijk R."/>
            <person name="Schleper C."/>
            <person name="Guy L."/>
            <person name="Ettema T.J."/>
        </authorList>
    </citation>
    <scope>NUCLEOTIDE SEQUENCE</scope>
</reference>
<proteinExistence type="predicted"/>
<organism evidence="1">
    <name type="scientific">marine sediment metagenome</name>
    <dbReference type="NCBI Taxonomy" id="412755"/>
    <lineage>
        <taxon>unclassified sequences</taxon>
        <taxon>metagenomes</taxon>
        <taxon>ecological metagenomes</taxon>
    </lineage>
</organism>
<name>A0A0F9LEN5_9ZZZZ</name>
<protein>
    <submittedName>
        <fullName evidence="1">Uncharacterized protein</fullName>
    </submittedName>
</protein>
<feature type="non-terminal residue" evidence="1">
    <location>
        <position position="1"/>
    </location>
</feature>
<comment type="caution">
    <text evidence="1">The sequence shown here is derived from an EMBL/GenBank/DDBJ whole genome shotgun (WGS) entry which is preliminary data.</text>
</comment>
<gene>
    <name evidence="1" type="ORF">LCGC14_1590220</name>
</gene>